<evidence type="ECO:0000256" key="3">
    <source>
        <dbReference type="ARBA" id="ARBA00023180"/>
    </source>
</evidence>
<name>A0A381PM40_9ZZZZ</name>
<reference evidence="4" key="1">
    <citation type="submission" date="2018-05" db="EMBL/GenBank/DDBJ databases">
        <authorList>
            <person name="Lanie J.A."/>
            <person name="Ng W.-L."/>
            <person name="Kazmierczak K.M."/>
            <person name="Andrzejewski T.M."/>
            <person name="Davidsen T.M."/>
            <person name="Wayne K.J."/>
            <person name="Tettelin H."/>
            <person name="Glass J.I."/>
            <person name="Rusch D."/>
            <person name="Podicherti R."/>
            <person name="Tsui H.-C.T."/>
            <person name="Winkler M.E."/>
        </authorList>
    </citation>
    <scope>NUCLEOTIDE SEQUENCE</scope>
</reference>
<dbReference type="EMBL" id="UINC01001028">
    <property type="protein sequence ID" value="SUZ68071.1"/>
    <property type="molecule type" value="Genomic_DNA"/>
</dbReference>
<feature type="non-terminal residue" evidence="4">
    <location>
        <position position="1"/>
    </location>
</feature>
<evidence type="ECO:0000256" key="2">
    <source>
        <dbReference type="ARBA" id="ARBA00022737"/>
    </source>
</evidence>
<sequence>VKKFTLVAMLAALVSTPAVAQQDVPEIQFESVERPLKYSPDMNFGEVLGVALNSEGHIVVLNHPGSANAGPIWMNSTTQLLEFDADGEYLREIGKGVYGLAYAHQVRFDDEDNLWVVDKAANTVIQFDPDGYVMMNLGRREEGFHGIVELPSPQEARARGGYFNGPTDVAWDPDGNIFVSDGYVNSRMVKFDKHGNFLMDWGSLGREIGQFRLPHTMVVDRNGEVYVGDRSNSRIQVFDSDGNFLRVLTMSVPYPADYQPPFTAVNPERRVAPATQPWSMCLTNSTPQELWVSDADPGRIYRMALDGTILGWLGSSGRQLGQFNWIHSLDCSQLDDGILWVADMNNWRVQKLIVDID</sequence>
<keyword evidence="1" id="KW-0732">Signal</keyword>
<dbReference type="SUPFAM" id="SSF101898">
    <property type="entry name" value="NHL repeat"/>
    <property type="match status" value="1"/>
</dbReference>
<dbReference type="PROSITE" id="PS51125">
    <property type="entry name" value="NHL"/>
    <property type="match status" value="2"/>
</dbReference>
<dbReference type="AlphaFoldDB" id="A0A381PM40"/>
<evidence type="ECO:0000313" key="4">
    <source>
        <dbReference type="EMBL" id="SUZ68071.1"/>
    </source>
</evidence>
<dbReference type="InterPro" id="IPR011042">
    <property type="entry name" value="6-blade_b-propeller_TolB-like"/>
</dbReference>
<keyword evidence="2" id="KW-0677">Repeat</keyword>
<keyword evidence="3" id="KW-0325">Glycoprotein</keyword>
<dbReference type="PANTHER" id="PTHR10680:SF14">
    <property type="entry name" value="PEPTIDYL-GLYCINE ALPHA-AMIDATING MONOOXYGENASE"/>
    <property type="match status" value="1"/>
</dbReference>
<dbReference type="Pfam" id="PF01436">
    <property type="entry name" value="NHL"/>
    <property type="match status" value="2"/>
</dbReference>
<dbReference type="CDD" id="cd14958">
    <property type="entry name" value="NHL_PAL_like"/>
    <property type="match status" value="1"/>
</dbReference>
<dbReference type="PANTHER" id="PTHR10680">
    <property type="entry name" value="PEPTIDYL-GLYCINE ALPHA-AMIDATING MONOOXYGENASE"/>
    <property type="match status" value="1"/>
</dbReference>
<evidence type="ECO:0008006" key="5">
    <source>
        <dbReference type="Google" id="ProtNLM"/>
    </source>
</evidence>
<gene>
    <name evidence="4" type="ORF">METZ01_LOCUS20925</name>
</gene>
<dbReference type="Gene3D" id="2.120.10.30">
    <property type="entry name" value="TolB, C-terminal domain"/>
    <property type="match status" value="2"/>
</dbReference>
<accession>A0A381PM40</accession>
<proteinExistence type="predicted"/>
<protein>
    <recommendedName>
        <fullName evidence="5">SMP-30/Gluconolactonase/LRE-like region domain-containing protein</fullName>
    </recommendedName>
</protein>
<evidence type="ECO:0000256" key="1">
    <source>
        <dbReference type="ARBA" id="ARBA00022729"/>
    </source>
</evidence>
<organism evidence="4">
    <name type="scientific">marine metagenome</name>
    <dbReference type="NCBI Taxonomy" id="408172"/>
    <lineage>
        <taxon>unclassified sequences</taxon>
        <taxon>metagenomes</taxon>
        <taxon>ecological metagenomes</taxon>
    </lineage>
</organism>
<dbReference type="InterPro" id="IPR001258">
    <property type="entry name" value="NHL_repeat"/>
</dbReference>